<evidence type="ECO:0000259" key="1">
    <source>
        <dbReference type="Pfam" id="PF12804"/>
    </source>
</evidence>
<protein>
    <recommendedName>
        <fullName evidence="1">MobA-like NTP transferase domain-containing protein</fullName>
    </recommendedName>
</protein>
<reference evidence="2" key="1">
    <citation type="submission" date="2009-10" db="EMBL/GenBank/DDBJ databases">
        <title>Diversity of trophic interactions inside an arsenic-rich microbial ecosystem.</title>
        <authorList>
            <person name="Bertin P.N."/>
            <person name="Heinrich-Salmeron A."/>
            <person name="Pelletier E."/>
            <person name="Goulhen-Chollet F."/>
            <person name="Arsene-Ploetze F."/>
            <person name="Gallien S."/>
            <person name="Calteau A."/>
            <person name="Vallenet D."/>
            <person name="Casiot C."/>
            <person name="Chane-Woon-Ming B."/>
            <person name="Giloteaux L."/>
            <person name="Barakat M."/>
            <person name="Bonnefoy V."/>
            <person name="Bruneel O."/>
            <person name="Chandler M."/>
            <person name="Cleiss J."/>
            <person name="Duran R."/>
            <person name="Elbaz-Poulichet F."/>
            <person name="Fonknechten N."/>
            <person name="Lauga B."/>
            <person name="Mornico D."/>
            <person name="Ortet P."/>
            <person name="Schaeffer C."/>
            <person name="Siguier P."/>
            <person name="Alexander Thil Smith A."/>
            <person name="Van Dorsselaer A."/>
            <person name="Weissenbach J."/>
            <person name="Medigue C."/>
            <person name="Le Paslier D."/>
        </authorList>
    </citation>
    <scope>NUCLEOTIDE SEQUENCE</scope>
</reference>
<dbReference type="PANTHER" id="PTHR43777">
    <property type="entry name" value="MOLYBDENUM COFACTOR CYTIDYLYLTRANSFERASE"/>
    <property type="match status" value="1"/>
</dbReference>
<sequence>MAMVRASGLQYHLEQGDHAGMGDAIAAAVRACLGAASWLILPADLPLLQAQTIRQVAQAPANLAVVRPIYRGRPGHPVRFSRLCAEALLALSGNQGAAAVVRAYGLTELSVDDPGCVTDIDTQQDLQQALRIMRLCDEE</sequence>
<dbReference type="InterPro" id="IPR029044">
    <property type="entry name" value="Nucleotide-diphossugar_trans"/>
</dbReference>
<organism evidence="2">
    <name type="scientific">mine drainage metagenome</name>
    <dbReference type="NCBI Taxonomy" id="410659"/>
    <lineage>
        <taxon>unclassified sequences</taxon>
        <taxon>metagenomes</taxon>
        <taxon>ecological metagenomes</taxon>
    </lineage>
</organism>
<proteinExistence type="predicted"/>
<accession>E6PK94</accession>
<dbReference type="InterPro" id="IPR025877">
    <property type="entry name" value="MobA-like_NTP_Trfase"/>
</dbReference>
<dbReference type="PANTHER" id="PTHR43777:SF1">
    <property type="entry name" value="MOLYBDENUM COFACTOR CYTIDYLYLTRANSFERASE"/>
    <property type="match status" value="1"/>
</dbReference>
<feature type="domain" description="MobA-like NTP transferase" evidence="1">
    <location>
        <begin position="4"/>
        <end position="104"/>
    </location>
</feature>
<dbReference type="AlphaFoldDB" id="E6PK94"/>
<name>E6PK94_9ZZZZ</name>
<evidence type="ECO:0000313" key="2">
    <source>
        <dbReference type="EMBL" id="CBH95345.1"/>
    </source>
</evidence>
<comment type="caution">
    <text evidence="2">The sequence shown here is derived from an EMBL/GenBank/DDBJ whole genome shotgun (WGS) entry which is preliminary data.</text>
</comment>
<dbReference type="GO" id="GO:0016779">
    <property type="term" value="F:nucleotidyltransferase activity"/>
    <property type="evidence" value="ECO:0007669"/>
    <property type="project" value="UniProtKB-ARBA"/>
</dbReference>
<dbReference type="Pfam" id="PF12804">
    <property type="entry name" value="NTP_transf_3"/>
    <property type="match status" value="1"/>
</dbReference>
<dbReference type="EMBL" id="CABM01000004">
    <property type="protein sequence ID" value="CBH95345.1"/>
    <property type="molecule type" value="Genomic_DNA"/>
</dbReference>
<dbReference type="SUPFAM" id="SSF53448">
    <property type="entry name" value="Nucleotide-diphospho-sugar transferases"/>
    <property type="match status" value="1"/>
</dbReference>
<dbReference type="Gene3D" id="3.90.550.10">
    <property type="entry name" value="Spore Coat Polysaccharide Biosynthesis Protein SpsA, Chain A"/>
    <property type="match status" value="1"/>
</dbReference>
<gene>
    <name evidence="2" type="ORF">CARN2_0735</name>
</gene>